<keyword evidence="1" id="KW-1133">Transmembrane helix</keyword>
<feature type="transmembrane region" description="Helical" evidence="1">
    <location>
        <begin position="39"/>
        <end position="61"/>
    </location>
</feature>
<accession>Q64CV5</accession>
<proteinExistence type="predicted"/>
<dbReference type="EMBL" id="AY714831">
    <property type="protein sequence ID" value="AAU82772.1"/>
    <property type="molecule type" value="Genomic_DNA"/>
</dbReference>
<sequence length="105" mass="12015">MRYNFSVFSTSSPSTVCILPYLFCTCLLNSINVSSLLEIFAQVMPLFFISITLLKLIFFAVRPKRLSVVPASILRFSSSRPRCVFSNISTFFHSATWLKKFLNNM</sequence>
<evidence type="ECO:0000313" key="2">
    <source>
        <dbReference type="EMBL" id="AAU82772.1"/>
    </source>
</evidence>
<keyword evidence="1" id="KW-0812">Transmembrane</keyword>
<gene>
    <name evidence="2" type="ORF">GZ19C8_33</name>
</gene>
<feature type="transmembrane region" description="Helical" evidence="1">
    <location>
        <begin position="12"/>
        <end position="33"/>
    </location>
</feature>
<name>Q64CV5_UNCAG</name>
<reference evidence="2" key="1">
    <citation type="journal article" date="2004" name="Science">
        <title>Reverse methanogenesis: testing the hypothesis with environmental genomics.</title>
        <authorList>
            <person name="Hallam S.J."/>
            <person name="Putnam N."/>
            <person name="Preston C.M."/>
            <person name="Detter J.C."/>
            <person name="Rokhsar D."/>
            <person name="Richardson P.M."/>
            <person name="DeLong E.F."/>
        </authorList>
    </citation>
    <scope>NUCLEOTIDE SEQUENCE</scope>
</reference>
<protein>
    <submittedName>
        <fullName evidence="2">Uncharacterized protein</fullName>
    </submittedName>
</protein>
<reference evidence="2" key="2">
    <citation type="submission" date="2004-08" db="EMBL/GenBank/DDBJ databases">
        <authorList>
            <person name="Putnam N."/>
            <person name="Detter J.C."/>
            <person name="Richardson P.M."/>
            <person name="Rokhsar D."/>
        </authorList>
    </citation>
    <scope>NUCLEOTIDE SEQUENCE</scope>
</reference>
<keyword evidence="1" id="KW-0472">Membrane</keyword>
<organism evidence="2">
    <name type="scientific">Uncultured archaeon GZfos26G2</name>
    <dbReference type="NCBI Taxonomy" id="3386331"/>
    <lineage>
        <taxon>Archaea</taxon>
        <taxon>Methanobacteriati</taxon>
        <taxon>Methanobacteriota</taxon>
        <taxon>Stenosarchaea group</taxon>
        <taxon>Methanomicrobia</taxon>
        <taxon>Candidatus Methanophagales</taxon>
        <taxon>Candidatus Methanophagaceae</taxon>
        <taxon>Candidatus Methanophaga</taxon>
    </lineage>
</organism>
<dbReference type="AlphaFoldDB" id="Q64CV5"/>
<evidence type="ECO:0000256" key="1">
    <source>
        <dbReference type="SAM" id="Phobius"/>
    </source>
</evidence>